<dbReference type="EMBL" id="CAEZSP010000100">
    <property type="protein sequence ID" value="CAB4551565.1"/>
    <property type="molecule type" value="Genomic_DNA"/>
</dbReference>
<dbReference type="InterPro" id="IPR006083">
    <property type="entry name" value="PRK/URK"/>
</dbReference>
<protein>
    <submittedName>
        <fullName evidence="3">Unannotated protein</fullName>
    </submittedName>
</protein>
<dbReference type="AlphaFoldDB" id="A0A6J6IIX4"/>
<dbReference type="EMBL" id="CAEZVG010000036">
    <property type="protein sequence ID" value="CAB4624425.1"/>
    <property type="molecule type" value="Genomic_DNA"/>
</dbReference>
<dbReference type="GO" id="GO:0005524">
    <property type="term" value="F:ATP binding"/>
    <property type="evidence" value="ECO:0007669"/>
    <property type="project" value="InterPro"/>
</dbReference>
<dbReference type="Pfam" id="PF00485">
    <property type="entry name" value="PRK"/>
    <property type="match status" value="1"/>
</dbReference>
<evidence type="ECO:0000313" key="3">
    <source>
        <dbReference type="EMBL" id="CAB4624425.1"/>
    </source>
</evidence>
<feature type="domain" description="Phosphoribulokinase/uridine kinase" evidence="1">
    <location>
        <begin position="24"/>
        <end position="171"/>
    </location>
</feature>
<reference evidence="3" key="1">
    <citation type="submission" date="2020-05" db="EMBL/GenBank/DDBJ databases">
        <authorList>
            <person name="Chiriac C."/>
            <person name="Salcher M."/>
            <person name="Ghai R."/>
            <person name="Kavagutti S V."/>
        </authorList>
    </citation>
    <scope>NUCLEOTIDE SEQUENCE</scope>
</reference>
<sequence length="208" mass="23381">MKSITREAAIARVSSLLDSPQRFILGVIGKPGVGKSTFTQFLNEHVASEFISILPMDGFHMTNEKLIELGRRDRKGAPDTFDVDDFAKSLADVRAGHGSDIRFPIFEREIEASIPDAGLIPSQAKLVVVEGNYLLHDDFGWEKIGDYLDETWFLDVDDELRMQRLIARHIQFGKTPEAANEWSRGTDEVNAQLIEQSRSRATFTVTLD</sequence>
<dbReference type="PANTHER" id="PTHR10285">
    <property type="entry name" value="URIDINE KINASE"/>
    <property type="match status" value="1"/>
</dbReference>
<dbReference type="NCBIfam" id="NF006743">
    <property type="entry name" value="PRK09270.1-2"/>
    <property type="match status" value="1"/>
</dbReference>
<dbReference type="Gene3D" id="3.40.50.300">
    <property type="entry name" value="P-loop containing nucleotide triphosphate hydrolases"/>
    <property type="match status" value="1"/>
</dbReference>
<evidence type="ECO:0000313" key="2">
    <source>
        <dbReference type="EMBL" id="CAB4551565.1"/>
    </source>
</evidence>
<evidence type="ECO:0000259" key="1">
    <source>
        <dbReference type="Pfam" id="PF00485"/>
    </source>
</evidence>
<dbReference type="SUPFAM" id="SSF52540">
    <property type="entry name" value="P-loop containing nucleoside triphosphate hydrolases"/>
    <property type="match status" value="1"/>
</dbReference>
<organism evidence="3">
    <name type="scientific">freshwater metagenome</name>
    <dbReference type="NCBI Taxonomy" id="449393"/>
    <lineage>
        <taxon>unclassified sequences</taxon>
        <taxon>metagenomes</taxon>
        <taxon>ecological metagenomes</taxon>
    </lineage>
</organism>
<dbReference type="GO" id="GO:0016301">
    <property type="term" value="F:kinase activity"/>
    <property type="evidence" value="ECO:0007669"/>
    <property type="project" value="InterPro"/>
</dbReference>
<gene>
    <name evidence="2" type="ORF">UFOPK1440_01178</name>
    <name evidence="3" type="ORF">UFOPK1946_00740</name>
</gene>
<accession>A0A6J6IIX4</accession>
<proteinExistence type="predicted"/>
<dbReference type="InterPro" id="IPR027417">
    <property type="entry name" value="P-loop_NTPase"/>
</dbReference>
<name>A0A6J6IIX4_9ZZZZ</name>